<gene>
    <name evidence="7" type="ORF">AArcSt2_08765</name>
</gene>
<protein>
    <submittedName>
        <fullName evidence="7">Site-specific integrase</fullName>
    </submittedName>
</protein>
<feature type="domain" description="Tyr recombinase" evidence="5">
    <location>
        <begin position="114"/>
        <end position="330"/>
    </location>
</feature>
<dbReference type="RefSeq" id="WP_250584000.1">
    <property type="nucleotide sequence ID" value="NZ_JAKRVX010000003.1"/>
</dbReference>
<dbReference type="PROSITE" id="PS51898">
    <property type="entry name" value="TYR_RECOMBINASE"/>
    <property type="match status" value="1"/>
</dbReference>
<dbReference type="InterPro" id="IPR004107">
    <property type="entry name" value="Integrase_SAM-like_N"/>
</dbReference>
<accession>A0AAE3K8G1</accession>
<evidence type="ECO:0000256" key="1">
    <source>
        <dbReference type="ARBA" id="ARBA00022908"/>
    </source>
</evidence>
<dbReference type="GO" id="GO:0003677">
    <property type="term" value="F:DNA binding"/>
    <property type="evidence" value="ECO:0007669"/>
    <property type="project" value="UniProtKB-UniRule"/>
</dbReference>
<dbReference type="GO" id="GO:0015074">
    <property type="term" value="P:DNA integration"/>
    <property type="evidence" value="ECO:0007669"/>
    <property type="project" value="UniProtKB-KW"/>
</dbReference>
<feature type="domain" description="Core-binding (CB)" evidence="6">
    <location>
        <begin position="7"/>
        <end position="90"/>
    </location>
</feature>
<organism evidence="7 8">
    <name type="scientific">Natronocalculus amylovorans</name>
    <dbReference type="NCBI Taxonomy" id="2917812"/>
    <lineage>
        <taxon>Archaea</taxon>
        <taxon>Methanobacteriati</taxon>
        <taxon>Methanobacteriota</taxon>
        <taxon>Stenosarchaea group</taxon>
        <taxon>Halobacteria</taxon>
        <taxon>Halobacteriales</taxon>
        <taxon>Haloferacaceae</taxon>
        <taxon>Natronocalculus</taxon>
    </lineage>
</organism>
<evidence type="ECO:0000313" key="7">
    <source>
        <dbReference type="EMBL" id="MCL9817031.1"/>
    </source>
</evidence>
<evidence type="ECO:0000256" key="4">
    <source>
        <dbReference type="PROSITE-ProRule" id="PRU01248"/>
    </source>
</evidence>
<name>A0AAE3K8G1_9EURY</name>
<dbReference type="AlphaFoldDB" id="A0AAE3K8G1"/>
<dbReference type="InterPro" id="IPR013762">
    <property type="entry name" value="Integrase-like_cat_sf"/>
</dbReference>
<reference evidence="7" key="2">
    <citation type="submission" date="2022-02" db="EMBL/GenBank/DDBJ databases">
        <authorList>
            <person name="Elcheninov A.G."/>
            <person name="Sorokin D.Y."/>
            <person name="Kublanov I.V."/>
        </authorList>
    </citation>
    <scope>NUCLEOTIDE SEQUENCE</scope>
    <source>
        <strain evidence="7">AArc-St2</strain>
    </source>
</reference>
<evidence type="ECO:0000259" key="6">
    <source>
        <dbReference type="PROSITE" id="PS51900"/>
    </source>
</evidence>
<dbReference type="PANTHER" id="PTHR30349">
    <property type="entry name" value="PHAGE INTEGRASE-RELATED"/>
    <property type="match status" value="1"/>
</dbReference>
<proteinExistence type="predicted"/>
<keyword evidence="2 4" id="KW-0238">DNA-binding</keyword>
<dbReference type="InterPro" id="IPR010998">
    <property type="entry name" value="Integrase_recombinase_N"/>
</dbReference>
<keyword evidence="8" id="KW-1185">Reference proteome</keyword>
<dbReference type="PANTHER" id="PTHR30349:SF41">
    <property type="entry name" value="INTEGRASE_RECOMBINASE PROTEIN MJ0367-RELATED"/>
    <property type="match status" value="1"/>
</dbReference>
<dbReference type="Gene3D" id="1.10.443.10">
    <property type="entry name" value="Intergrase catalytic core"/>
    <property type="match status" value="1"/>
</dbReference>
<dbReference type="InterPro" id="IPR011010">
    <property type="entry name" value="DNA_brk_join_enz"/>
</dbReference>
<keyword evidence="1" id="KW-0229">DNA integration</keyword>
<dbReference type="Gene3D" id="1.10.150.130">
    <property type="match status" value="1"/>
</dbReference>
<sequence length="347" mass="40143">MIEPSDLTPRQAQQNFLSKRKASSSDWTIRTYRYQLNEFVHFLEENGIETIGEVNGWVIDQYERKRRQEVKPATVRGDMVAVKQLIDYCVTIEAVDPTLPERIDVPTLSKEDGSSSDRLETKDAIELLDFFRNSTAYYGKPMHAVLEIFWCVGCRLGGLQALDLKDYIEDGPYLHFKNRTGTRLKNASDGERPVQISPQVADVLDTYIARERWDVRDDRSREPLFTSRRGRASKTTIRNWTYTATFPCWFRSCPHGEVPSTCEFKQVHRKQSQCPSSKGPHAIRTGSITWQLNRGIPIEVVSERVNASPDTIKRHYDKEEPFEELEQRRSQWVHDLDIDKENESLGA</sequence>
<dbReference type="PROSITE" id="PS51900">
    <property type="entry name" value="CB"/>
    <property type="match status" value="1"/>
</dbReference>
<evidence type="ECO:0000256" key="2">
    <source>
        <dbReference type="ARBA" id="ARBA00023125"/>
    </source>
</evidence>
<dbReference type="Pfam" id="PF02899">
    <property type="entry name" value="Phage_int_SAM_1"/>
    <property type="match status" value="1"/>
</dbReference>
<dbReference type="SUPFAM" id="SSF56349">
    <property type="entry name" value="DNA breaking-rejoining enzymes"/>
    <property type="match status" value="1"/>
</dbReference>
<dbReference type="GO" id="GO:0006310">
    <property type="term" value="P:DNA recombination"/>
    <property type="evidence" value="ECO:0007669"/>
    <property type="project" value="UniProtKB-KW"/>
</dbReference>
<comment type="caution">
    <text evidence="7">The sequence shown here is derived from an EMBL/GenBank/DDBJ whole genome shotgun (WGS) entry which is preliminary data.</text>
</comment>
<dbReference type="InterPro" id="IPR050090">
    <property type="entry name" value="Tyrosine_recombinase_XerCD"/>
</dbReference>
<dbReference type="CDD" id="cd00397">
    <property type="entry name" value="DNA_BRE_C"/>
    <property type="match status" value="1"/>
</dbReference>
<dbReference type="Proteomes" id="UP001203207">
    <property type="component" value="Unassembled WGS sequence"/>
</dbReference>
<dbReference type="InterPro" id="IPR002104">
    <property type="entry name" value="Integrase_catalytic"/>
</dbReference>
<evidence type="ECO:0000313" key="8">
    <source>
        <dbReference type="Proteomes" id="UP001203207"/>
    </source>
</evidence>
<evidence type="ECO:0000256" key="3">
    <source>
        <dbReference type="ARBA" id="ARBA00023172"/>
    </source>
</evidence>
<keyword evidence="3" id="KW-0233">DNA recombination</keyword>
<dbReference type="InterPro" id="IPR044068">
    <property type="entry name" value="CB"/>
</dbReference>
<reference evidence="7" key="1">
    <citation type="journal article" date="2022" name="Syst. Appl. Microbiol.">
        <title>Natronocalculus amylovorans gen. nov., sp. nov., and Natranaeroarchaeum aerophilus sp. nov., dominant culturable amylolytic natronoarchaea from hypersaline soda lakes in southwestern Siberia.</title>
        <authorList>
            <person name="Sorokin D.Y."/>
            <person name="Elcheninov A.G."/>
            <person name="Khizhniak T.V."/>
            <person name="Koenen M."/>
            <person name="Bale N.J."/>
            <person name="Damste J.S.S."/>
            <person name="Kublanov I.V."/>
        </authorList>
    </citation>
    <scope>NUCLEOTIDE SEQUENCE</scope>
    <source>
        <strain evidence="7">AArc-St2</strain>
    </source>
</reference>
<evidence type="ECO:0000259" key="5">
    <source>
        <dbReference type="PROSITE" id="PS51898"/>
    </source>
</evidence>
<dbReference type="EMBL" id="JAKRVX010000003">
    <property type="protein sequence ID" value="MCL9817031.1"/>
    <property type="molecule type" value="Genomic_DNA"/>
</dbReference>